<evidence type="ECO:0000256" key="16">
    <source>
        <dbReference type="ARBA" id="ARBA00030920"/>
    </source>
</evidence>
<keyword evidence="10" id="KW-0460">Magnesium</keyword>
<evidence type="ECO:0000256" key="13">
    <source>
        <dbReference type="ARBA" id="ARBA00024745"/>
    </source>
</evidence>
<dbReference type="HOGENOM" id="CLU_139466_0_1_5"/>
<keyword evidence="12" id="KW-0234">DNA repair</keyword>
<dbReference type="EMBL" id="JENY01000006">
    <property type="protein sequence ID" value="EXL09585.1"/>
    <property type="molecule type" value="Genomic_DNA"/>
</dbReference>
<gene>
    <name evidence="18" type="ORF">BG36_20925</name>
</gene>
<protein>
    <recommendedName>
        <fullName evidence="4">Crossover junction endodeoxyribonuclease RusA</fullName>
        <ecNumber evidence="15">3.1.21.10</ecNumber>
    </recommendedName>
    <alternativeName>
        <fullName evidence="16">Holliday junction nuclease RusA</fullName>
    </alternativeName>
    <alternativeName>
        <fullName evidence="17">Holliday junction resolvase</fullName>
    </alternativeName>
</protein>
<evidence type="ECO:0000256" key="12">
    <source>
        <dbReference type="ARBA" id="ARBA00023204"/>
    </source>
</evidence>
<evidence type="ECO:0000256" key="10">
    <source>
        <dbReference type="ARBA" id="ARBA00022842"/>
    </source>
</evidence>
<dbReference type="InterPro" id="IPR036614">
    <property type="entry name" value="RusA-like_sf"/>
</dbReference>
<keyword evidence="11" id="KW-0233">DNA recombination</keyword>
<evidence type="ECO:0000256" key="1">
    <source>
        <dbReference type="ARBA" id="ARBA00001946"/>
    </source>
</evidence>
<dbReference type="SUPFAM" id="SSF103084">
    <property type="entry name" value="Holliday junction resolvase RusA"/>
    <property type="match status" value="1"/>
</dbReference>
<sequence length="119" mass="13540">MELAFDLPMPPSVNSMFRNVTGKGRAKTKAYRSWVGEAGWMLIAQRNRYKAHKRIDGPVKIEVSAYRPASKRRDLDNILKALLDLLTHTQTIKDDSQVVEINARWVDEGVPCTMVVRSL</sequence>
<comment type="subunit">
    <text evidence="3">Homodimer.</text>
</comment>
<evidence type="ECO:0000313" key="19">
    <source>
        <dbReference type="Proteomes" id="UP000019849"/>
    </source>
</evidence>
<dbReference type="InterPro" id="IPR008822">
    <property type="entry name" value="Endonuclease_RusA-like"/>
</dbReference>
<dbReference type="eggNOG" id="COG4570">
    <property type="taxonomic scope" value="Bacteria"/>
</dbReference>
<comment type="cofactor">
    <cofactor evidence="1">
        <name>Mg(2+)</name>
        <dbReference type="ChEBI" id="CHEBI:18420"/>
    </cofactor>
</comment>
<dbReference type="GO" id="GO:0008821">
    <property type="term" value="F:crossover junction DNA endonuclease activity"/>
    <property type="evidence" value="ECO:0007669"/>
    <property type="project" value="UniProtKB-EC"/>
</dbReference>
<dbReference type="GO" id="GO:0006310">
    <property type="term" value="P:DNA recombination"/>
    <property type="evidence" value="ECO:0007669"/>
    <property type="project" value="UniProtKB-KW"/>
</dbReference>
<name>A0A011VMF3_9HYPH</name>
<dbReference type="InterPro" id="IPR016281">
    <property type="entry name" value="Endonuclease_RusA"/>
</dbReference>
<dbReference type="STRING" id="69279.BG36_20925"/>
<dbReference type="GO" id="GO:0000287">
    <property type="term" value="F:magnesium ion binding"/>
    <property type="evidence" value="ECO:0007669"/>
    <property type="project" value="InterPro"/>
</dbReference>
<comment type="similarity">
    <text evidence="2">Belongs to the RusA family.</text>
</comment>
<dbReference type="Pfam" id="PF05866">
    <property type="entry name" value="RusA"/>
    <property type="match status" value="1"/>
</dbReference>
<evidence type="ECO:0000256" key="7">
    <source>
        <dbReference type="ARBA" id="ARBA00022759"/>
    </source>
</evidence>
<evidence type="ECO:0000313" key="18">
    <source>
        <dbReference type="EMBL" id="EXL09585.1"/>
    </source>
</evidence>
<keyword evidence="6" id="KW-0479">Metal-binding</keyword>
<dbReference type="Gene3D" id="3.30.1330.70">
    <property type="entry name" value="Holliday junction resolvase RusA"/>
    <property type="match status" value="1"/>
</dbReference>
<evidence type="ECO:0000256" key="2">
    <source>
        <dbReference type="ARBA" id="ARBA00008865"/>
    </source>
</evidence>
<evidence type="ECO:0000256" key="9">
    <source>
        <dbReference type="ARBA" id="ARBA00022801"/>
    </source>
</evidence>
<evidence type="ECO:0000256" key="5">
    <source>
        <dbReference type="ARBA" id="ARBA00022722"/>
    </source>
</evidence>
<reference evidence="18 19" key="1">
    <citation type="submission" date="2014-02" db="EMBL/GenBank/DDBJ databases">
        <title>Aquamicrobium defluvii Genome sequencing.</title>
        <authorList>
            <person name="Wang X."/>
        </authorList>
    </citation>
    <scope>NUCLEOTIDE SEQUENCE [LARGE SCALE GENOMIC DNA]</scope>
    <source>
        <strain evidence="18 19">W13Z1</strain>
    </source>
</reference>
<comment type="catalytic activity">
    <reaction evidence="14">
        <text>Endonucleolytic cleavage at a junction such as a reciprocal single-stranded crossover between two homologous DNA duplexes (Holliday junction).</text>
        <dbReference type="EC" id="3.1.21.10"/>
    </reaction>
</comment>
<evidence type="ECO:0000256" key="15">
    <source>
        <dbReference type="ARBA" id="ARBA00029488"/>
    </source>
</evidence>
<keyword evidence="5" id="KW-0540">Nuclease</keyword>
<dbReference type="RefSeq" id="WP_035024423.1">
    <property type="nucleotide sequence ID" value="NZ_KK073880.1"/>
</dbReference>
<evidence type="ECO:0000256" key="6">
    <source>
        <dbReference type="ARBA" id="ARBA00022723"/>
    </source>
</evidence>
<dbReference type="AlphaFoldDB" id="A0A011VMF3"/>
<evidence type="ECO:0000256" key="17">
    <source>
        <dbReference type="ARBA" id="ARBA00031953"/>
    </source>
</evidence>
<comment type="caution">
    <text evidence="18">The sequence shown here is derived from an EMBL/GenBank/DDBJ whole genome shotgun (WGS) entry which is preliminary data.</text>
</comment>
<organism evidence="18 19">
    <name type="scientific">Aquamicrobium defluvii</name>
    <dbReference type="NCBI Taxonomy" id="69279"/>
    <lineage>
        <taxon>Bacteria</taxon>
        <taxon>Pseudomonadati</taxon>
        <taxon>Pseudomonadota</taxon>
        <taxon>Alphaproteobacteria</taxon>
        <taxon>Hyphomicrobiales</taxon>
        <taxon>Phyllobacteriaceae</taxon>
        <taxon>Aquamicrobium</taxon>
    </lineage>
</organism>
<evidence type="ECO:0000256" key="11">
    <source>
        <dbReference type="ARBA" id="ARBA00023172"/>
    </source>
</evidence>
<proteinExistence type="inferred from homology"/>
<accession>A0A011VMF3</accession>
<dbReference type="GO" id="GO:0006281">
    <property type="term" value="P:DNA repair"/>
    <property type="evidence" value="ECO:0007669"/>
    <property type="project" value="UniProtKB-KW"/>
</dbReference>
<evidence type="ECO:0000256" key="3">
    <source>
        <dbReference type="ARBA" id="ARBA00011738"/>
    </source>
</evidence>
<dbReference type="Proteomes" id="UP000019849">
    <property type="component" value="Unassembled WGS sequence"/>
</dbReference>
<dbReference type="PIRSF" id="PIRSF001007">
    <property type="entry name" value="RusA"/>
    <property type="match status" value="1"/>
</dbReference>
<dbReference type="EC" id="3.1.21.10" evidence="15"/>
<comment type="function">
    <text evidence="13">Endonuclease that resolves Holliday junction intermediates made during homologous genetic recombination and DNA repair. Exhibits sequence and structure-selective cleavage of four-way DNA junctions, where it introduces symmetrical nicks in two strands of the same polarity at the 5' side of CC dinucleotides. Corrects the defects in genetic recombination and DNA repair associated with inactivation of RuvAB or RuvC.</text>
</comment>
<keyword evidence="9" id="KW-0378">Hydrolase</keyword>
<keyword evidence="8" id="KW-0227">DNA damage</keyword>
<evidence type="ECO:0000256" key="8">
    <source>
        <dbReference type="ARBA" id="ARBA00022763"/>
    </source>
</evidence>
<keyword evidence="7" id="KW-0255">Endonuclease</keyword>
<evidence type="ECO:0000256" key="4">
    <source>
        <dbReference type="ARBA" id="ARBA00014885"/>
    </source>
</evidence>
<evidence type="ECO:0000256" key="14">
    <source>
        <dbReference type="ARBA" id="ARBA00029354"/>
    </source>
</evidence>